<dbReference type="InterPro" id="IPR038762">
    <property type="entry name" value="ABM_predict"/>
</dbReference>
<gene>
    <name evidence="4" type="ORF">Vbra_14538</name>
</gene>
<dbReference type="Pfam" id="PF03992">
    <property type="entry name" value="ABM"/>
    <property type="match status" value="1"/>
</dbReference>
<protein>
    <recommendedName>
        <fullName evidence="3">ABM domain-containing protein</fullName>
    </recommendedName>
</protein>
<evidence type="ECO:0000259" key="3">
    <source>
        <dbReference type="Pfam" id="PF03992"/>
    </source>
</evidence>
<dbReference type="InterPro" id="IPR007138">
    <property type="entry name" value="ABM_dom"/>
</dbReference>
<dbReference type="VEuPathDB" id="CryptoDB:Vbra_14538"/>
<feature type="compositionally biased region" description="Basic and acidic residues" evidence="1">
    <location>
        <begin position="37"/>
        <end position="51"/>
    </location>
</feature>
<dbReference type="PANTHER" id="PTHR40057:SF1">
    <property type="entry name" value="SLR1162 PROTEIN"/>
    <property type="match status" value="1"/>
</dbReference>
<keyword evidence="2" id="KW-0472">Membrane</keyword>
<evidence type="ECO:0000256" key="1">
    <source>
        <dbReference type="SAM" id="MobiDB-lite"/>
    </source>
</evidence>
<feature type="transmembrane region" description="Helical" evidence="2">
    <location>
        <begin position="222"/>
        <end position="243"/>
    </location>
</feature>
<dbReference type="PANTHER" id="PTHR40057">
    <property type="entry name" value="SLR1162 PROTEIN"/>
    <property type="match status" value="1"/>
</dbReference>
<dbReference type="InterPro" id="IPR011008">
    <property type="entry name" value="Dimeric_a/b-barrel"/>
</dbReference>
<dbReference type="Gene3D" id="3.30.70.100">
    <property type="match status" value="1"/>
</dbReference>
<dbReference type="InParanoid" id="A0A0G4F6B6"/>
<name>A0A0G4F6B6_VITBC</name>
<evidence type="ECO:0000256" key="2">
    <source>
        <dbReference type="SAM" id="Phobius"/>
    </source>
</evidence>
<keyword evidence="5" id="KW-1185">Reference proteome</keyword>
<accession>A0A0G4F6B6</accession>
<evidence type="ECO:0000313" key="5">
    <source>
        <dbReference type="Proteomes" id="UP000041254"/>
    </source>
</evidence>
<dbReference type="Proteomes" id="UP000041254">
    <property type="component" value="Unassembled WGS sequence"/>
</dbReference>
<dbReference type="SUPFAM" id="SSF54909">
    <property type="entry name" value="Dimeric alpha+beta barrel"/>
    <property type="match status" value="1"/>
</dbReference>
<sequence>MGASLAKKPIDVRSESTQPSSPALGGRKIAPTGSTTPHDDTSGENESKESQDGDLQQLTVKEDFVSKDAYEGLVTKVISRVVKPGWEQQFRRALIDCRHTMSRFPGYAGFTVVCPHTTGQPEYVIIIKFQGLQAFKVWEESEELRAFLEVVRQYCESETVEVSHEDWFVFPIMAPKSTPRWKTILVSFLGLYPIVVLVGMFIGPLHAHWDNTPLHILVNLTLALVLNNYIAMPIMTWCFWNFLNPTSRRPKYPVFSF</sequence>
<feature type="region of interest" description="Disordered" evidence="1">
    <location>
        <begin position="1"/>
        <end position="56"/>
    </location>
</feature>
<proteinExistence type="predicted"/>
<feature type="domain" description="ABM" evidence="3">
    <location>
        <begin position="77"/>
        <end position="149"/>
    </location>
</feature>
<keyword evidence="2" id="KW-0812">Transmembrane</keyword>
<dbReference type="OrthoDB" id="2116389at2759"/>
<keyword evidence="2" id="KW-1133">Transmembrane helix</keyword>
<evidence type="ECO:0000313" key="4">
    <source>
        <dbReference type="EMBL" id="CEM07656.1"/>
    </source>
</evidence>
<dbReference type="AlphaFoldDB" id="A0A0G4F6B6"/>
<reference evidence="4 5" key="1">
    <citation type="submission" date="2014-11" db="EMBL/GenBank/DDBJ databases">
        <authorList>
            <person name="Zhu J."/>
            <person name="Qi W."/>
            <person name="Song R."/>
        </authorList>
    </citation>
    <scope>NUCLEOTIDE SEQUENCE [LARGE SCALE GENOMIC DNA]</scope>
</reference>
<organism evidence="4 5">
    <name type="scientific">Vitrella brassicaformis (strain CCMP3155)</name>
    <dbReference type="NCBI Taxonomy" id="1169540"/>
    <lineage>
        <taxon>Eukaryota</taxon>
        <taxon>Sar</taxon>
        <taxon>Alveolata</taxon>
        <taxon>Colpodellida</taxon>
        <taxon>Vitrellaceae</taxon>
        <taxon>Vitrella</taxon>
    </lineage>
</organism>
<feature type="transmembrane region" description="Helical" evidence="2">
    <location>
        <begin position="183"/>
        <end position="202"/>
    </location>
</feature>
<dbReference type="EMBL" id="CDMY01000376">
    <property type="protein sequence ID" value="CEM07656.1"/>
    <property type="molecule type" value="Genomic_DNA"/>
</dbReference>